<dbReference type="EMBL" id="UINC01000779">
    <property type="protein sequence ID" value="SUZ61096.1"/>
    <property type="molecule type" value="Genomic_DNA"/>
</dbReference>
<dbReference type="InterPro" id="IPR028974">
    <property type="entry name" value="TSP_type-3_rpt"/>
</dbReference>
<dbReference type="GO" id="GO:0016020">
    <property type="term" value="C:membrane"/>
    <property type="evidence" value="ECO:0007669"/>
    <property type="project" value="InterPro"/>
</dbReference>
<feature type="non-terminal residue" evidence="2">
    <location>
        <position position="737"/>
    </location>
</feature>
<dbReference type="SUPFAM" id="SSF49313">
    <property type="entry name" value="Cadherin-like"/>
    <property type="match status" value="1"/>
</dbReference>
<dbReference type="InterPro" id="IPR040853">
    <property type="entry name" value="RapA2_cadherin-like"/>
</dbReference>
<dbReference type="NCBIfam" id="TIGR01965">
    <property type="entry name" value="VCBS_repeat"/>
    <property type="match status" value="1"/>
</dbReference>
<dbReference type="SUPFAM" id="SSF103647">
    <property type="entry name" value="TSP type-3 repeat"/>
    <property type="match status" value="1"/>
</dbReference>
<sequence length="737" mass="77227">MNKDVVIYLIFFICSAKIFSFDINYINNTPIANDQIVVVTEQKPGIITLVATDADDDTLVYSIVSQPSNGEAVLNGNEVTYTSNSDTETSDSFTFKVNDGTVDSLVATVSITITPINDSPIADAQVDIPAIENTEKTITLSGSDPEGDTLNYILVTTPSNGRLLDPLDDKNTIFEGTISSNSVIYLSSSDSATSDSFVFKVYDGNSESENATVTISITPVNDPPVAISKAVTVTEKVPTIINLTASDPDGTTPTVFKIVSLTNGELKDPENNNQLITAGTTIAGSTVTFTSKDSANADSFTFSTNDGLLDSNEGTISINIITDAPTANPQNVSVTEQTDKTITLVGSDAEGDALTYIISSLPSNGTLTDDGTLINIGDLPKTIKNTDVVYKSTSDSATSDSFTFKVNDAISDSSPASVTISITPVNDIPIATPQTGVSTTEQVAATITLSGTDADGDTLTYAIVDSPSNGNATLDGAIVTYTSTSDTATSDSFTFKVNDGTVDSAKATISINITAVNDPPVANSQNLTVIEDKTLEIILSGSDPDEDTLTFLIVASPIKGTANLDGDTVTYIPNLGYYGSDSIIFRANDGTVLSSAGFIQITITSNDLDEDGILNDDDQCPNTPEGSVVDVKGCPVFTLPVNNNKVLVSSATCIGTSDGSLEISIEDNSFDYTVNIVGNNFGISKLIIGENKTASVTGLAKGTYTVCFKVDGQANYEQCFEVVIGEPKALSAFIDVD</sequence>
<dbReference type="CDD" id="cd11304">
    <property type="entry name" value="Cadherin_repeat"/>
    <property type="match status" value="1"/>
</dbReference>
<dbReference type="Gene3D" id="2.60.40.3440">
    <property type="match status" value="1"/>
</dbReference>
<dbReference type="GO" id="GO:0007156">
    <property type="term" value="P:homophilic cell adhesion via plasma membrane adhesion molecules"/>
    <property type="evidence" value="ECO:0007669"/>
    <property type="project" value="InterPro"/>
</dbReference>
<dbReference type="PANTHER" id="PTHR45739">
    <property type="entry name" value="MATRIX PROTEIN, PUTATIVE-RELATED"/>
    <property type="match status" value="1"/>
</dbReference>
<dbReference type="InterPro" id="IPR002126">
    <property type="entry name" value="Cadherin-like_dom"/>
</dbReference>
<gene>
    <name evidence="2" type="ORF">METZ01_LOCUS13950</name>
</gene>
<dbReference type="InterPro" id="IPR015919">
    <property type="entry name" value="Cadherin-like_sf"/>
</dbReference>
<dbReference type="AlphaFoldDB" id="A0A381P2C2"/>
<dbReference type="Pfam" id="PF17963">
    <property type="entry name" value="Big_9"/>
    <property type="match status" value="3"/>
</dbReference>
<evidence type="ECO:0000259" key="1">
    <source>
        <dbReference type="PROSITE" id="PS50268"/>
    </source>
</evidence>
<dbReference type="Pfam" id="PF17803">
    <property type="entry name" value="Cadherin_4"/>
    <property type="match status" value="2"/>
</dbReference>
<organism evidence="2">
    <name type="scientific">marine metagenome</name>
    <dbReference type="NCBI Taxonomy" id="408172"/>
    <lineage>
        <taxon>unclassified sequences</taxon>
        <taxon>metagenomes</taxon>
        <taxon>ecological metagenomes</taxon>
    </lineage>
</organism>
<proteinExistence type="predicted"/>
<dbReference type="InterPro" id="IPR010221">
    <property type="entry name" value="VCBS_dom"/>
</dbReference>
<protein>
    <recommendedName>
        <fullName evidence="1">Cadherin domain-containing protein</fullName>
    </recommendedName>
</protein>
<dbReference type="PROSITE" id="PS50268">
    <property type="entry name" value="CADHERIN_2"/>
    <property type="match status" value="1"/>
</dbReference>
<dbReference type="InterPro" id="IPR051561">
    <property type="entry name" value="FRAS1_ECM"/>
</dbReference>
<dbReference type="GO" id="GO:0005509">
    <property type="term" value="F:calcium ion binding"/>
    <property type="evidence" value="ECO:0007669"/>
    <property type="project" value="InterPro"/>
</dbReference>
<evidence type="ECO:0000313" key="2">
    <source>
        <dbReference type="EMBL" id="SUZ61096.1"/>
    </source>
</evidence>
<reference evidence="2" key="1">
    <citation type="submission" date="2018-05" db="EMBL/GenBank/DDBJ databases">
        <authorList>
            <person name="Lanie J.A."/>
            <person name="Ng W.-L."/>
            <person name="Kazmierczak K.M."/>
            <person name="Andrzejewski T.M."/>
            <person name="Davidsen T.M."/>
            <person name="Wayne K.J."/>
            <person name="Tettelin H."/>
            <person name="Glass J.I."/>
            <person name="Rusch D."/>
            <person name="Podicherti R."/>
            <person name="Tsui H.-C.T."/>
            <person name="Winkler M.E."/>
        </authorList>
    </citation>
    <scope>NUCLEOTIDE SEQUENCE</scope>
</reference>
<name>A0A381P2C2_9ZZZZ</name>
<dbReference type="Gene3D" id="2.60.40.2810">
    <property type="match status" value="2"/>
</dbReference>
<dbReference type="PANTHER" id="PTHR45739:SF8">
    <property type="entry name" value="FRAS1-RELATED EXTRACELLULAR MATRIX PROTEIN 1"/>
    <property type="match status" value="1"/>
</dbReference>
<accession>A0A381P2C2</accession>
<dbReference type="NCBIfam" id="NF012211">
    <property type="entry name" value="tand_rpt_95"/>
    <property type="match status" value="2"/>
</dbReference>
<feature type="domain" description="Cadherin" evidence="1">
    <location>
        <begin position="46"/>
        <end position="131"/>
    </location>
</feature>
<dbReference type="GO" id="GO:0009653">
    <property type="term" value="P:anatomical structure morphogenesis"/>
    <property type="evidence" value="ECO:0007669"/>
    <property type="project" value="TreeGrafter"/>
</dbReference>